<keyword evidence="1" id="KW-1133">Transmembrane helix</keyword>
<protein>
    <recommendedName>
        <fullName evidence="2">Endonuclease/exonuclease/phosphatase domain-containing protein</fullName>
    </recommendedName>
</protein>
<feature type="transmembrane region" description="Helical" evidence="1">
    <location>
        <begin position="12"/>
        <end position="28"/>
    </location>
</feature>
<evidence type="ECO:0000313" key="3">
    <source>
        <dbReference type="EMBL" id="MPM01392.1"/>
    </source>
</evidence>
<organism evidence="3">
    <name type="scientific">bioreactor metagenome</name>
    <dbReference type="NCBI Taxonomy" id="1076179"/>
    <lineage>
        <taxon>unclassified sequences</taxon>
        <taxon>metagenomes</taxon>
        <taxon>ecological metagenomes</taxon>
    </lineage>
</organism>
<dbReference type="Gene3D" id="3.60.10.10">
    <property type="entry name" value="Endonuclease/exonuclease/phosphatase"/>
    <property type="match status" value="1"/>
</dbReference>
<dbReference type="CDD" id="cd09084">
    <property type="entry name" value="EEP-2"/>
    <property type="match status" value="1"/>
</dbReference>
<dbReference type="InterPro" id="IPR005135">
    <property type="entry name" value="Endo/exonuclease/phosphatase"/>
</dbReference>
<dbReference type="GO" id="GO:0006506">
    <property type="term" value="P:GPI anchor biosynthetic process"/>
    <property type="evidence" value="ECO:0007669"/>
    <property type="project" value="TreeGrafter"/>
</dbReference>
<gene>
    <name evidence="3" type="ORF">SDC9_47632</name>
</gene>
<feature type="transmembrane region" description="Helical" evidence="1">
    <location>
        <begin position="69"/>
        <end position="89"/>
    </location>
</feature>
<dbReference type="AlphaFoldDB" id="A0A644WCB9"/>
<dbReference type="GO" id="GO:0003824">
    <property type="term" value="F:catalytic activity"/>
    <property type="evidence" value="ECO:0007669"/>
    <property type="project" value="InterPro"/>
</dbReference>
<feature type="transmembrane region" description="Helical" evidence="1">
    <location>
        <begin position="40"/>
        <end position="63"/>
    </location>
</feature>
<dbReference type="EMBL" id="VSSQ01000793">
    <property type="protein sequence ID" value="MPM01392.1"/>
    <property type="molecule type" value="Genomic_DNA"/>
</dbReference>
<dbReference type="InterPro" id="IPR036691">
    <property type="entry name" value="Endo/exonu/phosph_ase_sf"/>
</dbReference>
<proteinExistence type="predicted"/>
<keyword evidence="1" id="KW-0812">Transmembrane</keyword>
<sequence length="358" mass="41480">MGFKAVRLLSETLFVFGTIVMAVISLYASQARFFNPQTHVFASLIGLFAILFIVLNLFLTFYWASKFRAWFFVSIATLLLFIPYTLTMFQISFKPRPPYNERDICIATYNVKSFGYYGHYTKNFKNIAFALGEKDPDIICFQEIWFDKHLPIDSIANFLEMPYYAIGENGLGVKDLALFSKHPIIETKSQVYPNTHNGSMYCDIQINDKVIRVMNLHLQTSNFSQKQHEVGQLKQVFKPRIFAQAIQNISKTINDNSIKRSEQALEVNKIINNSPYPIFVAGDINETPSSFVYDKVKGELFDGFRQGGRGFGSTYKKIFGIFRLDYIFHSKDFQCVNYFSENLEYSDHKPVFGFYRYK</sequence>
<dbReference type="GO" id="GO:0016020">
    <property type="term" value="C:membrane"/>
    <property type="evidence" value="ECO:0007669"/>
    <property type="project" value="GOC"/>
</dbReference>
<comment type="caution">
    <text evidence="3">The sequence shown here is derived from an EMBL/GenBank/DDBJ whole genome shotgun (WGS) entry which is preliminary data.</text>
</comment>
<evidence type="ECO:0000256" key="1">
    <source>
        <dbReference type="SAM" id="Phobius"/>
    </source>
</evidence>
<reference evidence="3" key="1">
    <citation type="submission" date="2019-08" db="EMBL/GenBank/DDBJ databases">
        <authorList>
            <person name="Kucharzyk K."/>
            <person name="Murdoch R.W."/>
            <person name="Higgins S."/>
            <person name="Loffler F."/>
        </authorList>
    </citation>
    <scope>NUCLEOTIDE SEQUENCE</scope>
</reference>
<dbReference type="PANTHER" id="PTHR14859">
    <property type="entry name" value="CALCOFLUOR WHITE HYPERSENSITIVE PROTEIN PRECURSOR"/>
    <property type="match status" value="1"/>
</dbReference>
<feature type="domain" description="Endonuclease/exonuclease/phosphatase" evidence="2">
    <location>
        <begin position="107"/>
        <end position="348"/>
    </location>
</feature>
<accession>A0A644WCB9</accession>
<dbReference type="Pfam" id="PF03372">
    <property type="entry name" value="Exo_endo_phos"/>
    <property type="match status" value="1"/>
</dbReference>
<name>A0A644WCB9_9ZZZZ</name>
<dbReference type="PANTHER" id="PTHR14859:SF15">
    <property type="entry name" value="ENDONUCLEASE_EXONUCLEASE_PHOSPHATASE DOMAIN-CONTAINING PROTEIN"/>
    <property type="match status" value="1"/>
</dbReference>
<dbReference type="InterPro" id="IPR051916">
    <property type="entry name" value="GPI-anchor_lipid_remodeler"/>
</dbReference>
<dbReference type="SUPFAM" id="SSF56219">
    <property type="entry name" value="DNase I-like"/>
    <property type="match status" value="1"/>
</dbReference>
<keyword evidence="1" id="KW-0472">Membrane</keyword>
<evidence type="ECO:0000259" key="2">
    <source>
        <dbReference type="Pfam" id="PF03372"/>
    </source>
</evidence>